<name>A0A849I869_9HYPH</name>
<dbReference type="PANTHER" id="PTHR33643:SF1">
    <property type="entry name" value="UREASE ACCESSORY PROTEIN D"/>
    <property type="match status" value="1"/>
</dbReference>
<proteinExistence type="inferred from homology"/>
<evidence type="ECO:0000256" key="1">
    <source>
        <dbReference type="ARBA" id="ARBA00007177"/>
    </source>
</evidence>
<dbReference type="AlphaFoldDB" id="A0A849I869"/>
<comment type="caution">
    <text evidence="4">The sequence shown here is derived from an EMBL/GenBank/DDBJ whole genome shotgun (WGS) entry which is preliminary data.</text>
</comment>
<dbReference type="Pfam" id="PF01774">
    <property type="entry name" value="UreD"/>
    <property type="match status" value="1"/>
</dbReference>
<evidence type="ECO:0000256" key="2">
    <source>
        <dbReference type="ARBA" id="ARBA00023186"/>
    </source>
</evidence>
<comment type="subcellular location">
    <subcellularLocation>
        <location evidence="3">Cytoplasm</location>
    </subcellularLocation>
</comment>
<keyword evidence="2 3" id="KW-0143">Chaperone</keyword>
<comment type="function">
    <text evidence="3">Required for maturation of urease via the functional incorporation of the urease nickel metallocenter.</text>
</comment>
<keyword evidence="5" id="KW-1185">Reference proteome</keyword>
<sequence length="272" mass="29360">MQLLPRRQRADARIALAVARLDGAVTRVTRIAESGSARLRLPKADGPALEAVTINTGGGIAAGDRFAAEIEVGAGAELVVTTAAAEKVYRSDGDTAEIATAVRVAHGGRLDWIPQETILFDEARLRRSLEVELEPGASALLFEATVFGRAAFGEAMRSGAYEERWRIRRGGRLVFADTLRITGSIAERLAKPSVAAGRRALATLLYVAPDAESRIEEARAALEGALCECGASAWNGLLALRFLSPDVETLRRDTARFMLAFRGRPMPRVWHL</sequence>
<gene>
    <name evidence="3" type="primary">ureD</name>
    <name evidence="4" type="ORF">HJG44_14465</name>
</gene>
<accession>A0A849I869</accession>
<dbReference type="GO" id="GO:0016151">
    <property type="term" value="F:nickel cation binding"/>
    <property type="evidence" value="ECO:0007669"/>
    <property type="project" value="UniProtKB-UniRule"/>
</dbReference>
<dbReference type="HAMAP" id="MF_01384">
    <property type="entry name" value="UreD"/>
    <property type="match status" value="1"/>
</dbReference>
<keyword evidence="3" id="KW-0963">Cytoplasm</keyword>
<evidence type="ECO:0000313" key="4">
    <source>
        <dbReference type="EMBL" id="NNM73588.1"/>
    </source>
</evidence>
<reference evidence="4 5" key="1">
    <citation type="submission" date="2020-04" db="EMBL/GenBank/DDBJ databases">
        <title>Enterovirga sp. isolate from soil.</title>
        <authorList>
            <person name="Chea S."/>
            <person name="Kim D.-U."/>
        </authorList>
    </citation>
    <scope>NUCLEOTIDE SEQUENCE [LARGE SCALE GENOMIC DNA]</scope>
    <source>
        <strain evidence="4 5">DB1703</strain>
    </source>
</reference>
<protein>
    <recommendedName>
        <fullName evidence="3">Urease accessory protein UreD</fullName>
    </recommendedName>
</protein>
<organism evidence="4 5">
    <name type="scientific">Enterovirga aerilata</name>
    <dbReference type="NCBI Taxonomy" id="2730920"/>
    <lineage>
        <taxon>Bacteria</taxon>
        <taxon>Pseudomonadati</taxon>
        <taxon>Pseudomonadota</taxon>
        <taxon>Alphaproteobacteria</taxon>
        <taxon>Hyphomicrobiales</taxon>
        <taxon>Methylobacteriaceae</taxon>
        <taxon>Enterovirga</taxon>
    </lineage>
</organism>
<comment type="subunit">
    <text evidence="3">UreD, UreF and UreG form a complex that acts as a GTP-hydrolysis-dependent molecular chaperone, activating the urease apoprotein by helping to assemble the nickel containing metallocenter of UreC. The UreE protein probably delivers the nickel.</text>
</comment>
<dbReference type="PANTHER" id="PTHR33643">
    <property type="entry name" value="UREASE ACCESSORY PROTEIN D"/>
    <property type="match status" value="1"/>
</dbReference>
<comment type="similarity">
    <text evidence="1 3">Belongs to the UreD family.</text>
</comment>
<dbReference type="Proteomes" id="UP000564885">
    <property type="component" value="Unassembled WGS sequence"/>
</dbReference>
<dbReference type="InterPro" id="IPR002669">
    <property type="entry name" value="UreD"/>
</dbReference>
<dbReference type="GO" id="GO:0005737">
    <property type="term" value="C:cytoplasm"/>
    <property type="evidence" value="ECO:0007669"/>
    <property type="project" value="UniProtKB-SubCell"/>
</dbReference>
<evidence type="ECO:0000256" key="3">
    <source>
        <dbReference type="HAMAP-Rule" id="MF_01384"/>
    </source>
</evidence>
<dbReference type="EMBL" id="JABEPP010000004">
    <property type="protein sequence ID" value="NNM73588.1"/>
    <property type="molecule type" value="Genomic_DNA"/>
</dbReference>
<keyword evidence="3" id="KW-0996">Nickel insertion</keyword>
<evidence type="ECO:0000313" key="5">
    <source>
        <dbReference type="Proteomes" id="UP000564885"/>
    </source>
</evidence>